<evidence type="ECO:0000256" key="5">
    <source>
        <dbReference type="ARBA" id="ARBA00022771"/>
    </source>
</evidence>
<dbReference type="AlphaFoldDB" id="A0A5A7P9Y9"/>
<dbReference type="InterPro" id="IPR001841">
    <property type="entry name" value="Znf_RING"/>
</dbReference>
<keyword evidence="3" id="KW-0677">Repeat</keyword>
<accession>A0A5A7P9Y9</accession>
<dbReference type="InterPro" id="IPR034732">
    <property type="entry name" value="EPHD"/>
</dbReference>
<proteinExistence type="predicted"/>
<feature type="domain" description="BRCT" evidence="12">
    <location>
        <begin position="446"/>
        <end position="499"/>
    </location>
</feature>
<keyword evidence="4" id="KW-0227">DNA damage</keyword>
<evidence type="ECO:0000256" key="8">
    <source>
        <dbReference type="ARBA" id="ARBA00023242"/>
    </source>
</evidence>
<dbReference type="SMART" id="SM00292">
    <property type="entry name" value="BRCT"/>
    <property type="match status" value="2"/>
</dbReference>
<dbReference type="PROSITE" id="PS50089">
    <property type="entry name" value="ZF_RING_2"/>
    <property type="match status" value="1"/>
</dbReference>
<evidence type="ECO:0000313" key="15">
    <source>
        <dbReference type="Proteomes" id="UP000325081"/>
    </source>
</evidence>
<dbReference type="Proteomes" id="UP000325081">
    <property type="component" value="Unassembled WGS sequence"/>
</dbReference>
<evidence type="ECO:0000259" key="13">
    <source>
        <dbReference type="PROSITE" id="PS51805"/>
    </source>
</evidence>
<evidence type="ECO:0000256" key="3">
    <source>
        <dbReference type="ARBA" id="ARBA00022737"/>
    </source>
</evidence>
<dbReference type="CDD" id="cd17734">
    <property type="entry name" value="BRCT_Bard1_rpt1"/>
    <property type="match status" value="1"/>
</dbReference>
<comment type="subcellular location">
    <subcellularLocation>
        <location evidence="1">Nucleus</location>
    </subcellularLocation>
</comment>
<dbReference type="GO" id="GO:0045944">
    <property type="term" value="P:positive regulation of transcription by RNA polymerase II"/>
    <property type="evidence" value="ECO:0007669"/>
    <property type="project" value="TreeGrafter"/>
</dbReference>
<reference evidence="15" key="1">
    <citation type="journal article" date="2019" name="Curr. Biol.">
        <title>Genome Sequence of Striga asiatica Provides Insight into the Evolution of Plant Parasitism.</title>
        <authorList>
            <person name="Yoshida S."/>
            <person name="Kim S."/>
            <person name="Wafula E.K."/>
            <person name="Tanskanen J."/>
            <person name="Kim Y.M."/>
            <person name="Honaas L."/>
            <person name="Yang Z."/>
            <person name="Spallek T."/>
            <person name="Conn C.E."/>
            <person name="Ichihashi Y."/>
            <person name="Cheong K."/>
            <person name="Cui S."/>
            <person name="Der J.P."/>
            <person name="Gundlach H."/>
            <person name="Jiao Y."/>
            <person name="Hori C."/>
            <person name="Ishida J.K."/>
            <person name="Kasahara H."/>
            <person name="Kiba T."/>
            <person name="Kim M.S."/>
            <person name="Koo N."/>
            <person name="Laohavisit A."/>
            <person name="Lee Y.H."/>
            <person name="Lumba S."/>
            <person name="McCourt P."/>
            <person name="Mortimer J.C."/>
            <person name="Mutuku J.M."/>
            <person name="Nomura T."/>
            <person name="Sasaki-Sekimoto Y."/>
            <person name="Seto Y."/>
            <person name="Wang Y."/>
            <person name="Wakatake T."/>
            <person name="Sakakibara H."/>
            <person name="Demura T."/>
            <person name="Yamaguchi S."/>
            <person name="Yoneyama K."/>
            <person name="Manabe R.I."/>
            <person name="Nelson D.C."/>
            <person name="Schulman A.H."/>
            <person name="Timko M.P."/>
            <person name="dePamphilis C.W."/>
            <person name="Choi D."/>
            <person name="Shirasu K."/>
        </authorList>
    </citation>
    <scope>NUCLEOTIDE SEQUENCE [LARGE SCALE GENOMIC DNA]</scope>
    <source>
        <strain evidence="15">cv. UVA1</strain>
    </source>
</reference>
<feature type="region of interest" description="Disordered" evidence="10">
    <location>
        <begin position="137"/>
        <end position="196"/>
    </location>
</feature>
<dbReference type="SUPFAM" id="SSF52113">
    <property type="entry name" value="BRCT domain"/>
    <property type="match status" value="2"/>
</dbReference>
<comment type="caution">
    <text evidence="14">The sequence shown here is derived from an EMBL/GenBank/DDBJ whole genome shotgun (WGS) entry which is preliminary data.</text>
</comment>
<feature type="domain" description="PHD-type" evidence="13">
    <location>
        <begin position="249"/>
        <end position="368"/>
    </location>
</feature>
<dbReference type="InterPro" id="IPR001357">
    <property type="entry name" value="BRCT_dom"/>
</dbReference>
<dbReference type="Pfam" id="PF13771">
    <property type="entry name" value="zf-HC5HC2H"/>
    <property type="match status" value="1"/>
</dbReference>
<dbReference type="OrthoDB" id="2384350at2759"/>
<dbReference type="InterPro" id="IPR017907">
    <property type="entry name" value="Znf_RING_CS"/>
</dbReference>
<protein>
    <submittedName>
        <fullName evidence="14">Breast cancer associated RING 1</fullName>
    </submittedName>
</protein>
<keyword evidence="15" id="KW-1185">Reference proteome</keyword>
<dbReference type="EMBL" id="BKCP01004224">
    <property type="protein sequence ID" value="GER29665.1"/>
    <property type="molecule type" value="Genomic_DNA"/>
</dbReference>
<name>A0A5A7P9Y9_STRAF</name>
<keyword evidence="2" id="KW-0479">Metal-binding</keyword>
<dbReference type="InterPro" id="IPR027370">
    <property type="entry name" value="Znf-RING_euk"/>
</dbReference>
<evidence type="ECO:0000259" key="12">
    <source>
        <dbReference type="PROSITE" id="PS50172"/>
    </source>
</evidence>
<keyword evidence="8" id="KW-0539">Nucleus</keyword>
<dbReference type="PROSITE" id="PS50172">
    <property type="entry name" value="BRCT"/>
    <property type="match status" value="2"/>
</dbReference>
<organism evidence="14 15">
    <name type="scientific">Striga asiatica</name>
    <name type="common">Asiatic witchweed</name>
    <name type="synonym">Buchnera asiatica</name>
    <dbReference type="NCBI Taxonomy" id="4170"/>
    <lineage>
        <taxon>Eukaryota</taxon>
        <taxon>Viridiplantae</taxon>
        <taxon>Streptophyta</taxon>
        <taxon>Embryophyta</taxon>
        <taxon>Tracheophyta</taxon>
        <taxon>Spermatophyta</taxon>
        <taxon>Magnoliopsida</taxon>
        <taxon>eudicotyledons</taxon>
        <taxon>Gunneridae</taxon>
        <taxon>Pentapetalae</taxon>
        <taxon>asterids</taxon>
        <taxon>lamiids</taxon>
        <taxon>Lamiales</taxon>
        <taxon>Orobanchaceae</taxon>
        <taxon>Buchnereae</taxon>
        <taxon>Striga</taxon>
    </lineage>
</organism>
<dbReference type="PANTHER" id="PTHR13763:SF9">
    <property type="entry name" value="BRCA1-ASSOCIATED RING DOMAIN PROTEIN 1"/>
    <property type="match status" value="1"/>
</dbReference>
<dbReference type="GO" id="GO:0005634">
    <property type="term" value="C:nucleus"/>
    <property type="evidence" value="ECO:0007669"/>
    <property type="project" value="UniProtKB-SubCell"/>
</dbReference>
<feature type="compositionally biased region" description="Basic and acidic residues" evidence="10">
    <location>
        <begin position="146"/>
        <end position="157"/>
    </location>
</feature>
<dbReference type="PROSITE" id="PS51805">
    <property type="entry name" value="EPHD"/>
    <property type="match status" value="1"/>
</dbReference>
<dbReference type="SMART" id="SM00184">
    <property type="entry name" value="RING"/>
    <property type="match status" value="1"/>
</dbReference>
<dbReference type="Pfam" id="PF13445">
    <property type="entry name" value="zf-RING_UBOX"/>
    <property type="match status" value="1"/>
</dbReference>
<gene>
    <name evidence="14" type="ORF">STAS_05549</name>
</gene>
<feature type="domain" description="RING-type" evidence="11">
    <location>
        <begin position="24"/>
        <end position="62"/>
    </location>
</feature>
<dbReference type="InterPro" id="IPR036420">
    <property type="entry name" value="BRCT_dom_sf"/>
</dbReference>
<dbReference type="PANTHER" id="PTHR13763">
    <property type="entry name" value="BREAST CANCER TYPE 1 SUSCEPTIBILITY PROTEIN BRCA1"/>
    <property type="match status" value="1"/>
</dbReference>
<dbReference type="PROSITE" id="PS00518">
    <property type="entry name" value="ZF_RING_1"/>
    <property type="match status" value="1"/>
</dbReference>
<evidence type="ECO:0000256" key="7">
    <source>
        <dbReference type="ARBA" id="ARBA00023204"/>
    </source>
</evidence>
<keyword evidence="5 9" id="KW-0863">Zinc-finger</keyword>
<dbReference type="GO" id="GO:0008270">
    <property type="term" value="F:zinc ion binding"/>
    <property type="evidence" value="ECO:0007669"/>
    <property type="project" value="UniProtKB-KW"/>
</dbReference>
<evidence type="ECO:0000259" key="11">
    <source>
        <dbReference type="PROSITE" id="PS50089"/>
    </source>
</evidence>
<keyword evidence="6" id="KW-0862">Zinc</keyword>
<evidence type="ECO:0000313" key="14">
    <source>
        <dbReference type="EMBL" id="GER29665.1"/>
    </source>
</evidence>
<evidence type="ECO:0000256" key="1">
    <source>
        <dbReference type="ARBA" id="ARBA00004123"/>
    </source>
</evidence>
<dbReference type="InterPro" id="IPR013083">
    <property type="entry name" value="Znf_RING/FYVE/PHD"/>
</dbReference>
<sequence length="632" mass="69870">MSEAARMLNPWCFHVQKLGLELKCPICLNLLYKPVLLPCNHIFCNSCVPARSQFSTQCPACQQQFTDQDIRPASHLENIVSIYKNLDSTFNSSVLPLLSSASKEESNHTGALIINRISSGLELTKCSVSEEVDLNHAPDMSPSSCEDVKHAGHKNEAGSRTGGTPIHPVKKRVGDNLGTTASERDDKDASHTRELKRQKKLDYGLADAALHKHGQSQQIISHNDQASVSNYNKECKSKEVTCDVLDLNGSVCAFCHSSVITEATGPLLYYADGKEVERGAAFPNAIPVHNRCILWTPKVYYEGDTINNLESELLRASKLKCSSCGSKGAALGCYVKSCRKTYHVACAVEVPNCRWDCDAYLMLCPLHKSVKFPNEKSSKSRKHRSEQKPSLPMQIAPEQSNFWSNHPTGPQEWVLCGSSLSSDDKCLLVDFASMCDATVFKFWNPNVTHVIAATDENGACSRTLKVLMGILNGRWILTTDWIKACMEANAYVDEEPYEVSLDNHGCRGGPKSGRLRASNNAPKLFDKFNFYFFGEFVPSYKSNILELVRVGGGTIITSLEGMVEQNKHDQHATATTFVVYNDVNLQGCLSKDDSILERLAKDACKDTDARVIPHTWILESIAACRVLSVPFC</sequence>
<dbReference type="SUPFAM" id="SSF57850">
    <property type="entry name" value="RING/U-box"/>
    <property type="match status" value="1"/>
</dbReference>
<dbReference type="Pfam" id="PF00533">
    <property type="entry name" value="BRCT"/>
    <property type="match status" value="1"/>
</dbReference>
<dbReference type="GO" id="GO:0004842">
    <property type="term" value="F:ubiquitin-protein transferase activity"/>
    <property type="evidence" value="ECO:0007669"/>
    <property type="project" value="TreeGrafter"/>
</dbReference>
<feature type="domain" description="BRCT" evidence="12">
    <location>
        <begin position="520"/>
        <end position="627"/>
    </location>
</feature>
<evidence type="ECO:0000256" key="10">
    <source>
        <dbReference type="SAM" id="MobiDB-lite"/>
    </source>
</evidence>
<feature type="compositionally biased region" description="Basic and acidic residues" evidence="10">
    <location>
        <begin position="182"/>
        <end position="195"/>
    </location>
</feature>
<dbReference type="InterPro" id="IPR031099">
    <property type="entry name" value="BRCA1-associated"/>
</dbReference>
<keyword evidence="7" id="KW-0234">DNA repair</keyword>
<dbReference type="Gene3D" id="3.40.50.10190">
    <property type="entry name" value="BRCT domain"/>
    <property type="match status" value="2"/>
</dbReference>
<evidence type="ECO:0000256" key="4">
    <source>
        <dbReference type="ARBA" id="ARBA00022763"/>
    </source>
</evidence>
<evidence type="ECO:0000256" key="9">
    <source>
        <dbReference type="PROSITE-ProRule" id="PRU00175"/>
    </source>
</evidence>
<evidence type="ECO:0000256" key="6">
    <source>
        <dbReference type="ARBA" id="ARBA00022833"/>
    </source>
</evidence>
<dbReference type="FunFam" id="3.40.50.10190:FF:000006">
    <property type="entry name" value="Breast cancer type 1 susceptibility protein homolog"/>
    <property type="match status" value="1"/>
</dbReference>
<evidence type="ECO:0000256" key="2">
    <source>
        <dbReference type="ARBA" id="ARBA00022723"/>
    </source>
</evidence>
<dbReference type="GO" id="GO:0000724">
    <property type="term" value="P:double-strand break repair via homologous recombination"/>
    <property type="evidence" value="ECO:0007669"/>
    <property type="project" value="TreeGrafter"/>
</dbReference>
<dbReference type="Gene3D" id="3.30.40.10">
    <property type="entry name" value="Zinc/RING finger domain, C3HC4 (zinc finger)"/>
    <property type="match status" value="2"/>
</dbReference>